<dbReference type="SUPFAM" id="SSF53383">
    <property type="entry name" value="PLP-dependent transferases"/>
    <property type="match status" value="1"/>
</dbReference>
<evidence type="ECO:0000256" key="1">
    <source>
        <dbReference type="ARBA" id="ARBA00001933"/>
    </source>
</evidence>
<dbReference type="Gene3D" id="3.40.640.10">
    <property type="entry name" value="Type I PLP-dependent aspartate aminotransferase-like (Major domain)"/>
    <property type="match status" value="1"/>
</dbReference>
<dbReference type="Proteomes" id="UP001161325">
    <property type="component" value="Unassembled WGS sequence"/>
</dbReference>
<dbReference type="Gene3D" id="3.90.1150.10">
    <property type="entry name" value="Aspartate Aminotransferase, domain 1"/>
    <property type="match status" value="1"/>
</dbReference>
<evidence type="ECO:0000256" key="7">
    <source>
        <dbReference type="HAMAP-Rule" id="MF_00375"/>
    </source>
</evidence>
<dbReference type="AlphaFoldDB" id="A0AA37Q6T1"/>
<dbReference type="FunFam" id="3.40.640.10:FF:000021">
    <property type="entry name" value="Glutamate-1-semialdehyde 2,1-aminomutase"/>
    <property type="match status" value="1"/>
</dbReference>
<dbReference type="EC" id="5.4.3.8" evidence="7"/>
<name>A0AA37Q6T1_9BACT</name>
<comment type="similarity">
    <text evidence="3 7">Belongs to the class-III pyridoxal-phosphate-dependent aminotransferase family. HemL subfamily.</text>
</comment>
<dbReference type="InterPro" id="IPR015422">
    <property type="entry name" value="PyrdxlP-dep_Trfase_small"/>
</dbReference>
<dbReference type="GO" id="GO:0005737">
    <property type="term" value="C:cytoplasm"/>
    <property type="evidence" value="ECO:0007669"/>
    <property type="project" value="UniProtKB-SubCell"/>
</dbReference>
<evidence type="ECO:0000313" key="8">
    <source>
        <dbReference type="EMBL" id="GLC24782.1"/>
    </source>
</evidence>
<dbReference type="HAMAP" id="MF_00375">
    <property type="entry name" value="HemL_aminotrans_3"/>
    <property type="match status" value="1"/>
</dbReference>
<evidence type="ECO:0000256" key="4">
    <source>
        <dbReference type="ARBA" id="ARBA00022898"/>
    </source>
</evidence>
<keyword evidence="9" id="KW-1185">Reference proteome</keyword>
<feature type="modified residue" description="N6-(pyridoxal phosphate)lysine" evidence="7">
    <location>
        <position position="279"/>
    </location>
</feature>
<dbReference type="PANTHER" id="PTHR43713">
    <property type="entry name" value="GLUTAMATE-1-SEMIALDEHYDE 2,1-AMINOMUTASE"/>
    <property type="match status" value="1"/>
</dbReference>
<sequence>MSAPTQDPTIDLTDTTRSAAILAAARRVIPGGVSSPVRAFRGVGGTPRVMASGRGAHVTDADGTTYVDYVLSWGALALGHAHPDVVAAITAQAARGTSFGAPIEAEAELAQMLVDAVPSVELVRFVNSGSEATMSALRVARAATGRDKILKFDGCYHGHADALLVKAGSGVATLGLPDSPGVTAGATADTLVAPFNDLAAAEAVLDANRNQVAAIIVEPVAGNMGLVPPVAGYLEGLRRLASVHGAVLIFDEVMTGFRVAYGGAQQRFGVTPDLTCLGKIVGGGLPVAAYGGRAELMRLVAPAGPVYQAGTLSGNPLGMVAGIATLKQLQAPDAYLRLGGMSTALADATREMAARHGVAVQTNAIGGMWGFFLADAPVTDYAGARTSDTAAFARLFHALLAAGVYVAPSAYEACFVSLAHDERTLAATRTALDSAFAAVARSREG</sequence>
<dbReference type="GO" id="GO:0006782">
    <property type="term" value="P:protoporphyrinogen IX biosynthetic process"/>
    <property type="evidence" value="ECO:0007669"/>
    <property type="project" value="UniProtKB-UniRule"/>
</dbReference>
<keyword evidence="4 7" id="KW-0663">Pyridoxal phosphate</keyword>
<dbReference type="GO" id="GO:0008483">
    <property type="term" value="F:transaminase activity"/>
    <property type="evidence" value="ECO:0007669"/>
    <property type="project" value="InterPro"/>
</dbReference>
<evidence type="ECO:0000256" key="5">
    <source>
        <dbReference type="ARBA" id="ARBA00023235"/>
    </source>
</evidence>
<organism evidence="8 9">
    <name type="scientific">Roseisolibacter agri</name>
    <dbReference type="NCBI Taxonomy" id="2014610"/>
    <lineage>
        <taxon>Bacteria</taxon>
        <taxon>Pseudomonadati</taxon>
        <taxon>Gemmatimonadota</taxon>
        <taxon>Gemmatimonadia</taxon>
        <taxon>Gemmatimonadales</taxon>
        <taxon>Gemmatimonadaceae</taxon>
        <taxon>Roseisolibacter</taxon>
    </lineage>
</organism>
<keyword evidence="6 7" id="KW-0627">Porphyrin biosynthesis</keyword>
<evidence type="ECO:0000256" key="6">
    <source>
        <dbReference type="ARBA" id="ARBA00023244"/>
    </source>
</evidence>
<comment type="cofactor">
    <cofactor evidence="1 7">
        <name>pyridoxal 5'-phosphate</name>
        <dbReference type="ChEBI" id="CHEBI:597326"/>
    </cofactor>
</comment>
<dbReference type="Pfam" id="PF00202">
    <property type="entry name" value="Aminotran_3"/>
    <property type="match status" value="1"/>
</dbReference>
<dbReference type="RefSeq" id="WP_284349227.1">
    <property type="nucleotide sequence ID" value="NZ_BRXS01000002.1"/>
</dbReference>
<dbReference type="InterPro" id="IPR015421">
    <property type="entry name" value="PyrdxlP-dep_Trfase_major"/>
</dbReference>
<dbReference type="CDD" id="cd00610">
    <property type="entry name" value="OAT_like"/>
    <property type="match status" value="1"/>
</dbReference>
<keyword evidence="7" id="KW-0963">Cytoplasm</keyword>
<dbReference type="PROSITE" id="PS00600">
    <property type="entry name" value="AA_TRANSFER_CLASS_3"/>
    <property type="match status" value="1"/>
</dbReference>
<dbReference type="InterPro" id="IPR005814">
    <property type="entry name" value="Aminotrans_3"/>
</dbReference>
<dbReference type="InterPro" id="IPR015424">
    <property type="entry name" value="PyrdxlP-dep_Trfase"/>
</dbReference>
<comment type="caution">
    <text evidence="8">The sequence shown here is derived from an EMBL/GenBank/DDBJ whole genome shotgun (WGS) entry which is preliminary data.</text>
</comment>
<dbReference type="InterPro" id="IPR049704">
    <property type="entry name" value="Aminotrans_3_PPA_site"/>
</dbReference>
<keyword evidence="5 7" id="KW-0413">Isomerase</keyword>
<dbReference type="InterPro" id="IPR004639">
    <property type="entry name" value="4pyrrol_synth_GluAld_NH2Trfase"/>
</dbReference>
<comment type="subunit">
    <text evidence="7">Homodimer.</text>
</comment>
<dbReference type="GO" id="GO:0042286">
    <property type="term" value="F:glutamate-1-semialdehyde 2,1-aminomutase activity"/>
    <property type="evidence" value="ECO:0007669"/>
    <property type="project" value="UniProtKB-UniRule"/>
</dbReference>
<proteinExistence type="inferred from homology"/>
<evidence type="ECO:0000313" key="9">
    <source>
        <dbReference type="Proteomes" id="UP001161325"/>
    </source>
</evidence>
<evidence type="ECO:0000256" key="3">
    <source>
        <dbReference type="ARBA" id="ARBA00008981"/>
    </source>
</evidence>
<accession>A0AA37Q6T1</accession>
<comment type="subcellular location">
    <subcellularLocation>
        <location evidence="7">Cytoplasm</location>
    </subcellularLocation>
</comment>
<dbReference type="GO" id="GO:0030170">
    <property type="term" value="F:pyridoxal phosphate binding"/>
    <property type="evidence" value="ECO:0007669"/>
    <property type="project" value="InterPro"/>
</dbReference>
<comment type="catalytic activity">
    <reaction evidence="7">
        <text>(S)-4-amino-5-oxopentanoate = 5-aminolevulinate</text>
        <dbReference type="Rhea" id="RHEA:14265"/>
        <dbReference type="ChEBI" id="CHEBI:57501"/>
        <dbReference type="ChEBI" id="CHEBI:356416"/>
        <dbReference type="EC" id="5.4.3.8"/>
    </reaction>
</comment>
<protein>
    <recommendedName>
        <fullName evidence="7">Glutamate-1-semialdehyde 2,1-aminomutase</fullName>
        <shortName evidence="7">GSA</shortName>
        <ecNumber evidence="7">5.4.3.8</ecNumber>
    </recommendedName>
    <alternativeName>
        <fullName evidence="7">Glutamate-1-semialdehyde aminotransferase</fullName>
        <shortName evidence="7">GSA-AT</shortName>
    </alternativeName>
</protein>
<dbReference type="NCBIfam" id="NF000818">
    <property type="entry name" value="PRK00062.1"/>
    <property type="match status" value="1"/>
</dbReference>
<reference evidence="8" key="1">
    <citation type="submission" date="2022-08" db="EMBL/GenBank/DDBJ databases">
        <title>Draft genome sequencing of Roseisolibacter agri AW1220.</title>
        <authorList>
            <person name="Tobiishi Y."/>
            <person name="Tonouchi A."/>
        </authorList>
    </citation>
    <scope>NUCLEOTIDE SEQUENCE</scope>
    <source>
        <strain evidence="8">AW1220</strain>
    </source>
</reference>
<dbReference type="PANTHER" id="PTHR43713:SF3">
    <property type="entry name" value="GLUTAMATE-1-SEMIALDEHYDE 2,1-AMINOMUTASE 1, CHLOROPLASTIC-RELATED"/>
    <property type="match status" value="1"/>
</dbReference>
<evidence type="ECO:0000256" key="2">
    <source>
        <dbReference type="ARBA" id="ARBA00004819"/>
    </source>
</evidence>
<gene>
    <name evidence="7 8" type="primary">hemL</name>
    <name evidence="8" type="ORF">rosag_12950</name>
</gene>
<dbReference type="NCBIfam" id="TIGR00713">
    <property type="entry name" value="hemL"/>
    <property type="match status" value="1"/>
</dbReference>
<comment type="pathway">
    <text evidence="2">Porphyrin-containing compound metabolism; protoporphyrin-IX biosynthesis; 5-aminolevulinate from L-glutamyl-tRNA(Glu): step 2/2.</text>
</comment>
<dbReference type="EMBL" id="BRXS01000002">
    <property type="protein sequence ID" value="GLC24782.1"/>
    <property type="molecule type" value="Genomic_DNA"/>
</dbReference>